<dbReference type="GO" id="GO:0005576">
    <property type="term" value="C:extracellular region"/>
    <property type="evidence" value="ECO:0007669"/>
    <property type="project" value="InterPro"/>
</dbReference>
<dbReference type="SUPFAM" id="SSF57625">
    <property type="entry name" value="Invertebrate chitin-binding proteins"/>
    <property type="match status" value="1"/>
</dbReference>
<keyword evidence="4" id="KW-1185">Reference proteome</keyword>
<dbReference type="PROSITE" id="PS50940">
    <property type="entry name" value="CHIT_BIND_II"/>
    <property type="match status" value="2"/>
</dbReference>
<dbReference type="InterPro" id="IPR002557">
    <property type="entry name" value="Chitin-bd_dom"/>
</dbReference>
<feature type="domain" description="Chitin-binding type-2" evidence="2">
    <location>
        <begin position="454"/>
        <end position="502"/>
    </location>
</feature>
<evidence type="ECO:0000313" key="3">
    <source>
        <dbReference type="EMBL" id="KAG7176134.1"/>
    </source>
</evidence>
<dbReference type="AlphaFoldDB" id="A0A8J5NAX7"/>
<proteinExistence type="predicted"/>
<feature type="domain" description="Chitin-binding type-2" evidence="2">
    <location>
        <begin position="329"/>
        <end position="395"/>
    </location>
</feature>
<reference evidence="3" key="1">
    <citation type="journal article" date="2021" name="Sci. Adv.">
        <title>The American lobster genome reveals insights on longevity, neural, and immune adaptations.</title>
        <authorList>
            <person name="Polinski J.M."/>
            <person name="Zimin A.V."/>
            <person name="Clark K.F."/>
            <person name="Kohn A.B."/>
            <person name="Sadowski N."/>
            <person name="Timp W."/>
            <person name="Ptitsyn A."/>
            <person name="Khanna P."/>
            <person name="Romanova D.Y."/>
            <person name="Williams P."/>
            <person name="Greenwood S.J."/>
            <person name="Moroz L.L."/>
            <person name="Walt D.R."/>
            <person name="Bodnar A.G."/>
        </authorList>
    </citation>
    <scope>NUCLEOTIDE SEQUENCE</scope>
    <source>
        <strain evidence="3">GMGI-L3</strain>
    </source>
</reference>
<organism evidence="3 4">
    <name type="scientific">Homarus americanus</name>
    <name type="common">American lobster</name>
    <dbReference type="NCBI Taxonomy" id="6706"/>
    <lineage>
        <taxon>Eukaryota</taxon>
        <taxon>Metazoa</taxon>
        <taxon>Ecdysozoa</taxon>
        <taxon>Arthropoda</taxon>
        <taxon>Crustacea</taxon>
        <taxon>Multicrustacea</taxon>
        <taxon>Malacostraca</taxon>
        <taxon>Eumalacostraca</taxon>
        <taxon>Eucarida</taxon>
        <taxon>Decapoda</taxon>
        <taxon>Pleocyemata</taxon>
        <taxon>Astacidea</taxon>
        <taxon>Nephropoidea</taxon>
        <taxon>Nephropidae</taxon>
        <taxon>Homarus</taxon>
    </lineage>
</organism>
<sequence length="609" mass="70591">MPWGTARYGILLIFPYLYRTVPYFKENIVFNSVPYILTKYQPYRTVLRTVPYFVPYFVPYRTVPYFVPYRTVLRTVPYRTSYRTVPYRTVLRTVPYRTVPYFVPYFVPYRTVPDRTSYRTVPYFVPYRTVLRTVPYRTVPYRTVLRTVPYFVPYRTGRRSSTHFEPYNRELNMILERHIRSMKEGVRSVAAVTLIQQVNSGIHMYKYKGLTSYLLILQQAILSEGHSLTLLPSPGHVSLPDGQHPSPPCDPRSGETQVEKTIKDYVKVMFTVRHNYKISSFTEDRMPPPSPAPPLLRPGHLPSHLRPFIPLSSDPVASVSGETSLPHCKIDCSGYSTHHLTADPLDRHRFYKCDSTTTWYEESIPCNSGYDFDINTHDCMNPSDPKYKPTPPCDKCSFDCATVVDGKRTFLATCNFYIECIGGFDGEVKACGSSTPYFGGMNCEANASNCCTCQPHCTDEDITNNKFIPDKFNCTKFYLCSASGMIHVDCDEGNFDEEQQECRVDYTREDIFFRSFTNVSVGTTKKKNKNKSNIKQQSFPVITQKQFLESPHHRRQTDRQTMVFKQKSWKKRYSTVAMRDSYYLIKEQEQVDQNTLDVSFLSCEGRIVR</sequence>
<name>A0A8J5NAX7_HOMAM</name>
<dbReference type="EMBL" id="JAHLQT010004117">
    <property type="protein sequence ID" value="KAG7176134.1"/>
    <property type="molecule type" value="Genomic_DNA"/>
</dbReference>
<dbReference type="InterPro" id="IPR036508">
    <property type="entry name" value="Chitin-bd_dom_sf"/>
</dbReference>
<evidence type="ECO:0000256" key="1">
    <source>
        <dbReference type="SAM" id="MobiDB-lite"/>
    </source>
</evidence>
<comment type="caution">
    <text evidence="3">The sequence shown here is derived from an EMBL/GenBank/DDBJ whole genome shotgun (WGS) entry which is preliminary data.</text>
</comment>
<evidence type="ECO:0000313" key="4">
    <source>
        <dbReference type="Proteomes" id="UP000747542"/>
    </source>
</evidence>
<evidence type="ECO:0000259" key="2">
    <source>
        <dbReference type="PROSITE" id="PS50940"/>
    </source>
</evidence>
<dbReference type="GO" id="GO:0008061">
    <property type="term" value="F:chitin binding"/>
    <property type="evidence" value="ECO:0007669"/>
    <property type="project" value="InterPro"/>
</dbReference>
<accession>A0A8J5NAX7</accession>
<protein>
    <submittedName>
        <fullName evidence="3">Putative Low-density lipoprotein receptor-related protein 8-like 3</fullName>
    </submittedName>
</protein>
<gene>
    <name evidence="3" type="primary">Lrp8-L3</name>
    <name evidence="3" type="ORF">Hamer_G020980</name>
</gene>
<feature type="region of interest" description="Disordered" evidence="1">
    <location>
        <begin position="234"/>
        <end position="255"/>
    </location>
</feature>
<dbReference type="Proteomes" id="UP000747542">
    <property type="component" value="Unassembled WGS sequence"/>
</dbReference>
<keyword evidence="3" id="KW-0675">Receptor</keyword>
<keyword evidence="3" id="KW-0449">Lipoprotein</keyword>
<dbReference type="SMART" id="SM00494">
    <property type="entry name" value="ChtBD2"/>
    <property type="match status" value="2"/>
</dbReference>